<dbReference type="AlphaFoldDB" id="A0A7J6S548"/>
<dbReference type="EMBL" id="JABANO010020803">
    <property type="protein sequence ID" value="KAF4727871.1"/>
    <property type="molecule type" value="Genomic_DNA"/>
</dbReference>
<proteinExistence type="predicted"/>
<feature type="non-terminal residue" evidence="1">
    <location>
        <position position="1"/>
    </location>
</feature>
<evidence type="ECO:0000313" key="1">
    <source>
        <dbReference type="EMBL" id="KAF4727871.1"/>
    </source>
</evidence>
<reference evidence="1 2" key="1">
    <citation type="submission" date="2020-04" db="EMBL/GenBank/DDBJ databases">
        <title>Perkinsus olseni comparative genomics.</title>
        <authorList>
            <person name="Bogema D.R."/>
        </authorList>
    </citation>
    <scope>NUCLEOTIDE SEQUENCE [LARGE SCALE GENOMIC DNA]</scope>
    <source>
        <strain evidence="1 2">ATCC PRA-207</strain>
    </source>
</reference>
<comment type="caution">
    <text evidence="1">The sequence shown here is derived from an EMBL/GenBank/DDBJ whole genome shotgun (WGS) entry which is preliminary data.</text>
</comment>
<gene>
    <name evidence="1" type="ORF">FOZ63_009596</name>
</gene>
<accession>A0A7J6S548</accession>
<evidence type="ECO:0000313" key="2">
    <source>
        <dbReference type="Proteomes" id="UP000553632"/>
    </source>
</evidence>
<keyword evidence="2" id="KW-1185">Reference proteome</keyword>
<organism evidence="1 2">
    <name type="scientific">Perkinsus olseni</name>
    <name type="common">Perkinsus atlanticus</name>
    <dbReference type="NCBI Taxonomy" id="32597"/>
    <lineage>
        <taxon>Eukaryota</taxon>
        <taxon>Sar</taxon>
        <taxon>Alveolata</taxon>
        <taxon>Perkinsozoa</taxon>
        <taxon>Perkinsea</taxon>
        <taxon>Perkinsida</taxon>
        <taxon>Perkinsidae</taxon>
        <taxon>Perkinsus</taxon>
    </lineage>
</organism>
<sequence>GVAPVASIIQGLPLSVQRSRVSALWHFYNVDSLDLIYPSIEDVGTKRLLFSGDKAQASWLLPADTECGYSLDGEIREGGPPRYDAATHVTLLDYHSVPGTEELEEFVTSAYTRAVEEGASRINFFLCGPDPL</sequence>
<dbReference type="Proteomes" id="UP000553632">
    <property type="component" value="Unassembled WGS sequence"/>
</dbReference>
<name>A0A7J6S548_PEROL</name>
<feature type="non-terminal residue" evidence="1">
    <location>
        <position position="132"/>
    </location>
</feature>
<protein>
    <submittedName>
        <fullName evidence="1">Uncharacterized protein</fullName>
    </submittedName>
</protein>